<dbReference type="AlphaFoldDB" id="A0A917P9P4"/>
<dbReference type="EMBL" id="BMQA01000100">
    <property type="protein sequence ID" value="GGJ67870.1"/>
    <property type="molecule type" value="Genomic_DNA"/>
</dbReference>
<comment type="caution">
    <text evidence="1">The sequence shown here is derived from an EMBL/GenBank/DDBJ whole genome shotgun (WGS) entry which is preliminary data.</text>
</comment>
<reference evidence="1" key="2">
    <citation type="submission" date="2020-09" db="EMBL/GenBank/DDBJ databases">
        <authorList>
            <person name="Sun Q."/>
            <person name="Ohkuma M."/>
        </authorList>
    </citation>
    <scope>NUCLEOTIDE SEQUENCE</scope>
    <source>
        <strain evidence="1">JCM 3086</strain>
    </source>
</reference>
<evidence type="ECO:0000313" key="2">
    <source>
        <dbReference type="Proteomes" id="UP000657574"/>
    </source>
</evidence>
<keyword evidence="2" id="KW-1185">Reference proteome</keyword>
<dbReference type="Proteomes" id="UP000657574">
    <property type="component" value="Unassembled WGS sequence"/>
</dbReference>
<reference evidence="1" key="1">
    <citation type="journal article" date="2014" name="Int. J. Syst. Evol. Microbiol.">
        <title>Complete genome sequence of Corynebacterium casei LMG S-19264T (=DSM 44701T), isolated from a smear-ripened cheese.</title>
        <authorList>
            <consortium name="US DOE Joint Genome Institute (JGI-PGF)"/>
            <person name="Walter F."/>
            <person name="Albersmeier A."/>
            <person name="Kalinowski J."/>
            <person name="Ruckert C."/>
        </authorList>
    </citation>
    <scope>NUCLEOTIDE SEQUENCE</scope>
    <source>
        <strain evidence="1">JCM 3086</strain>
    </source>
</reference>
<gene>
    <name evidence="1" type="ORF">GCM10010121_093180</name>
</gene>
<dbReference type="RefSeq" id="WP_268248776.1">
    <property type="nucleotide sequence ID" value="NZ_BMQA01000100.1"/>
</dbReference>
<proteinExistence type="predicted"/>
<protein>
    <submittedName>
        <fullName evidence="1">Uncharacterized protein</fullName>
    </submittedName>
</protein>
<evidence type="ECO:0000313" key="1">
    <source>
        <dbReference type="EMBL" id="GGJ67870.1"/>
    </source>
</evidence>
<accession>A0A917P9P4</accession>
<organism evidence="1 2">
    <name type="scientific">Streptomyces brasiliensis</name>
    <dbReference type="NCBI Taxonomy" id="1954"/>
    <lineage>
        <taxon>Bacteria</taxon>
        <taxon>Bacillati</taxon>
        <taxon>Actinomycetota</taxon>
        <taxon>Actinomycetes</taxon>
        <taxon>Kitasatosporales</taxon>
        <taxon>Streptomycetaceae</taxon>
        <taxon>Streptomyces</taxon>
    </lineage>
</organism>
<sequence>MKSLVAEQPADAALGVLSHFRVEFHDLNTLVTALYVKIDDE</sequence>
<name>A0A917P9P4_9ACTN</name>